<dbReference type="eggNOG" id="ENOG502TITI">
    <property type="taxonomic scope" value="Eukaryota"/>
</dbReference>
<dbReference type="AlphaFoldDB" id="G0NN17"/>
<proteinExistence type="predicted"/>
<dbReference type="Pfam" id="PF10322">
    <property type="entry name" value="7TM_GPCR_Sru"/>
    <property type="match status" value="1"/>
</dbReference>
<dbReference type="InParanoid" id="G0NN17"/>
<name>G0NN17_CAEBE</name>
<dbReference type="OrthoDB" id="5777926at2759"/>
<accession>G0NN17</accession>
<sequence>MVQHFASGGKTIVGIVNPDLVPYALFIRNRLIDFGMVSVPWIFYFSHPMFHEKKGRITSLNSR</sequence>
<dbReference type="InterPro" id="IPR003839">
    <property type="entry name" value="7TM_GPCR_serpentine_rcpt_Sru"/>
</dbReference>
<evidence type="ECO:0000313" key="2">
    <source>
        <dbReference type="Proteomes" id="UP000008068"/>
    </source>
</evidence>
<evidence type="ECO:0000313" key="1">
    <source>
        <dbReference type="EMBL" id="EGT34295.1"/>
    </source>
</evidence>
<keyword evidence="2" id="KW-1185">Reference proteome</keyword>
<protein>
    <submittedName>
        <fullName evidence="1">Uncharacterized protein</fullName>
    </submittedName>
</protein>
<organism evidence="2">
    <name type="scientific">Caenorhabditis brenneri</name>
    <name type="common">Nematode worm</name>
    <dbReference type="NCBI Taxonomy" id="135651"/>
    <lineage>
        <taxon>Eukaryota</taxon>
        <taxon>Metazoa</taxon>
        <taxon>Ecdysozoa</taxon>
        <taxon>Nematoda</taxon>
        <taxon>Chromadorea</taxon>
        <taxon>Rhabditida</taxon>
        <taxon>Rhabditina</taxon>
        <taxon>Rhabditomorpha</taxon>
        <taxon>Rhabditoidea</taxon>
        <taxon>Rhabditidae</taxon>
        <taxon>Peloderinae</taxon>
        <taxon>Caenorhabditis</taxon>
    </lineage>
</organism>
<dbReference type="HOGENOM" id="CLU_2887826_0_0_1"/>
<dbReference type="EMBL" id="GL379912">
    <property type="protein sequence ID" value="EGT34295.1"/>
    <property type="molecule type" value="Genomic_DNA"/>
</dbReference>
<reference evidence="2" key="1">
    <citation type="submission" date="2011-07" db="EMBL/GenBank/DDBJ databases">
        <authorList>
            <consortium name="Caenorhabditis brenneri Sequencing and Analysis Consortium"/>
            <person name="Wilson R.K."/>
        </authorList>
    </citation>
    <scope>NUCLEOTIDE SEQUENCE [LARGE SCALE GENOMIC DNA]</scope>
    <source>
        <strain evidence="2">PB2801</strain>
    </source>
</reference>
<gene>
    <name evidence="1" type="ORF">CAEBREN_30114</name>
</gene>
<dbReference type="Proteomes" id="UP000008068">
    <property type="component" value="Unassembled WGS sequence"/>
</dbReference>